<dbReference type="Proteomes" id="UP000035651">
    <property type="component" value="Chromosome"/>
</dbReference>
<dbReference type="RefSeq" id="WP_047906761.1">
    <property type="nucleotide sequence ID" value="NZ_CP011807.3"/>
</dbReference>
<evidence type="ECO:0000313" key="1">
    <source>
        <dbReference type="EMBL" id="AKM30940.1"/>
    </source>
</evidence>
<dbReference type="AlphaFoldDB" id="A0A0H3WTI4"/>
<proteinExistence type="predicted"/>
<sequence>MNGREAVTTKYWLRHESGEKEDDEAELINDPRLAGSFIDGAISTRRTPNDLIFADVRMEMLVARAEKTIAVAQSLREQYPDYANHPDFFMTFVYERMGLPVNGVNLDQMFSSPGAFLDNINFLWNEYRVGLGYYYQMASTKAILETFDNEATPHWSFMQVQEGASEQDMIEAVRSRQYILMHQAIGVMAPGLKMKLHTSGGDYYINHPEFGHIPGGLTYVDLRSWNGETRDFTKADVRKVDAM</sequence>
<dbReference type="PATRIC" id="fig|656179.3.peg.2920"/>
<dbReference type="OrthoDB" id="8940704at2"/>
<evidence type="ECO:0000313" key="2">
    <source>
        <dbReference type="Proteomes" id="UP000035651"/>
    </source>
</evidence>
<keyword evidence="2" id="KW-1185">Reference proteome</keyword>
<gene>
    <name evidence="1" type="ORF">AB870_13705</name>
</gene>
<protein>
    <submittedName>
        <fullName evidence="1">Uncharacterized protein</fullName>
    </submittedName>
</protein>
<organism evidence="1 2">
    <name type="scientific">Pandoraea faecigallinarum</name>
    <dbReference type="NCBI Taxonomy" id="656179"/>
    <lineage>
        <taxon>Bacteria</taxon>
        <taxon>Pseudomonadati</taxon>
        <taxon>Pseudomonadota</taxon>
        <taxon>Betaproteobacteria</taxon>
        <taxon>Burkholderiales</taxon>
        <taxon>Burkholderiaceae</taxon>
        <taxon>Pandoraea</taxon>
    </lineage>
</organism>
<name>A0A0H3WTI4_9BURK</name>
<reference evidence="1" key="1">
    <citation type="submission" date="2016-06" db="EMBL/GenBank/DDBJ databases">
        <title>Complete Genome Sequence of Pandoraea faecigallinarum DSM-23572.</title>
        <authorList>
            <person name="Yong D."/>
            <person name="Ee R."/>
            <person name="Lim Y.-L."/>
            <person name="Yin W.-F."/>
            <person name="Chan K.-G."/>
        </authorList>
    </citation>
    <scope>NUCLEOTIDE SEQUENCE</scope>
    <source>
        <strain evidence="1">DSM 23572</strain>
    </source>
</reference>
<accession>A0A0H3WTI4</accession>
<dbReference type="EMBL" id="CP011807">
    <property type="protein sequence ID" value="AKM30940.1"/>
    <property type="molecule type" value="Genomic_DNA"/>
</dbReference>
<dbReference type="KEGG" id="pfg:AB870_13705"/>